<dbReference type="EMBL" id="CAJFCJ010000006">
    <property type="protein sequence ID" value="CAD5116066.1"/>
    <property type="molecule type" value="Genomic_DNA"/>
</dbReference>
<gene>
    <name evidence="1" type="ORF">DGYR_LOCUS4728</name>
</gene>
<comment type="caution">
    <text evidence="1">The sequence shown here is derived from an EMBL/GenBank/DDBJ whole genome shotgun (WGS) entry which is preliminary data.</text>
</comment>
<dbReference type="Proteomes" id="UP000549394">
    <property type="component" value="Unassembled WGS sequence"/>
</dbReference>
<keyword evidence="2" id="KW-1185">Reference proteome</keyword>
<sequence length="150" mass="17349">MTKRKVLVNMKNFDTLNVSLDSVDLWSVSSDGDHMTRDQDNHENRNENTIYCKTKPKIKMNKKMEEFYDVQTKAKKTQDIPLLRSYTITESGDKILDEAKKPKAPRHKQVHFSAFLKIRDDTGLCSESRIVESTSPTNRKKLSRVGAKCR</sequence>
<name>A0A7I8VKT8_9ANNE</name>
<evidence type="ECO:0000313" key="1">
    <source>
        <dbReference type="EMBL" id="CAD5116066.1"/>
    </source>
</evidence>
<accession>A0A7I8VKT8</accession>
<proteinExistence type="predicted"/>
<evidence type="ECO:0000313" key="2">
    <source>
        <dbReference type="Proteomes" id="UP000549394"/>
    </source>
</evidence>
<organism evidence="1 2">
    <name type="scientific">Dimorphilus gyrociliatus</name>
    <dbReference type="NCBI Taxonomy" id="2664684"/>
    <lineage>
        <taxon>Eukaryota</taxon>
        <taxon>Metazoa</taxon>
        <taxon>Spiralia</taxon>
        <taxon>Lophotrochozoa</taxon>
        <taxon>Annelida</taxon>
        <taxon>Polychaeta</taxon>
        <taxon>Polychaeta incertae sedis</taxon>
        <taxon>Dinophilidae</taxon>
        <taxon>Dimorphilus</taxon>
    </lineage>
</organism>
<dbReference type="AlphaFoldDB" id="A0A7I8VKT8"/>
<protein>
    <submittedName>
        <fullName evidence="1">Uncharacterized protein</fullName>
    </submittedName>
</protein>
<reference evidence="1 2" key="1">
    <citation type="submission" date="2020-08" db="EMBL/GenBank/DDBJ databases">
        <authorList>
            <person name="Hejnol A."/>
        </authorList>
    </citation>
    <scope>NUCLEOTIDE SEQUENCE [LARGE SCALE GENOMIC DNA]</scope>
</reference>